<feature type="non-terminal residue" evidence="2">
    <location>
        <position position="1"/>
    </location>
</feature>
<keyword evidence="1" id="KW-0472">Membrane</keyword>
<dbReference type="EMBL" id="CAJVPY010057450">
    <property type="protein sequence ID" value="CAG8819093.1"/>
    <property type="molecule type" value="Genomic_DNA"/>
</dbReference>
<name>A0A9N9PGW0_9GLOM</name>
<sequence>RFIVGVVRSVLLLLAGVHCWCRPVGASFASWCLASLVSCVVGVVGVAIHWNRS</sequence>
<accession>A0A9N9PGW0</accession>
<evidence type="ECO:0000256" key="1">
    <source>
        <dbReference type="SAM" id="Phobius"/>
    </source>
</evidence>
<organism evidence="2 3">
    <name type="scientific">Dentiscutata erythropus</name>
    <dbReference type="NCBI Taxonomy" id="1348616"/>
    <lineage>
        <taxon>Eukaryota</taxon>
        <taxon>Fungi</taxon>
        <taxon>Fungi incertae sedis</taxon>
        <taxon>Mucoromycota</taxon>
        <taxon>Glomeromycotina</taxon>
        <taxon>Glomeromycetes</taxon>
        <taxon>Diversisporales</taxon>
        <taxon>Gigasporaceae</taxon>
        <taxon>Dentiscutata</taxon>
    </lineage>
</organism>
<dbReference type="AlphaFoldDB" id="A0A9N9PGW0"/>
<keyword evidence="1" id="KW-1133">Transmembrane helix</keyword>
<gene>
    <name evidence="2" type="ORF">DERYTH_LOCUS26728</name>
</gene>
<reference evidence="2" key="1">
    <citation type="submission" date="2021-06" db="EMBL/GenBank/DDBJ databases">
        <authorList>
            <person name="Kallberg Y."/>
            <person name="Tangrot J."/>
            <person name="Rosling A."/>
        </authorList>
    </citation>
    <scope>NUCLEOTIDE SEQUENCE</scope>
    <source>
        <strain evidence="2">MA453B</strain>
    </source>
</reference>
<comment type="caution">
    <text evidence="2">The sequence shown here is derived from an EMBL/GenBank/DDBJ whole genome shotgun (WGS) entry which is preliminary data.</text>
</comment>
<feature type="transmembrane region" description="Helical" evidence="1">
    <location>
        <begin position="29"/>
        <end position="50"/>
    </location>
</feature>
<protein>
    <submittedName>
        <fullName evidence="2">25946_t:CDS:1</fullName>
    </submittedName>
</protein>
<evidence type="ECO:0000313" key="3">
    <source>
        <dbReference type="Proteomes" id="UP000789405"/>
    </source>
</evidence>
<evidence type="ECO:0000313" key="2">
    <source>
        <dbReference type="EMBL" id="CAG8819093.1"/>
    </source>
</evidence>
<proteinExistence type="predicted"/>
<feature type="non-terminal residue" evidence="2">
    <location>
        <position position="53"/>
    </location>
</feature>
<keyword evidence="1" id="KW-0812">Transmembrane</keyword>
<dbReference type="Proteomes" id="UP000789405">
    <property type="component" value="Unassembled WGS sequence"/>
</dbReference>
<keyword evidence="3" id="KW-1185">Reference proteome</keyword>